<dbReference type="AlphaFoldDB" id="A0A2I1HMP7"/>
<evidence type="ECO:0000313" key="2">
    <source>
        <dbReference type="EMBL" id="PKY60141.1"/>
    </source>
</evidence>
<dbReference type="EMBL" id="LLXI01004000">
    <property type="protein sequence ID" value="PKY60141.1"/>
    <property type="molecule type" value="Genomic_DNA"/>
</dbReference>
<proteinExistence type="predicted"/>
<dbReference type="OrthoDB" id="10071381at2759"/>
<accession>A0A2I1HMP7</accession>
<evidence type="ECO:0000256" key="1">
    <source>
        <dbReference type="SAM" id="MobiDB-lite"/>
    </source>
</evidence>
<protein>
    <submittedName>
        <fullName evidence="2">Uncharacterized protein</fullName>
    </submittedName>
</protein>
<keyword evidence="3" id="KW-1185">Reference proteome</keyword>
<organism evidence="2 3">
    <name type="scientific">Rhizophagus irregularis</name>
    <dbReference type="NCBI Taxonomy" id="588596"/>
    <lineage>
        <taxon>Eukaryota</taxon>
        <taxon>Fungi</taxon>
        <taxon>Fungi incertae sedis</taxon>
        <taxon>Mucoromycota</taxon>
        <taxon>Glomeromycotina</taxon>
        <taxon>Glomeromycetes</taxon>
        <taxon>Glomerales</taxon>
        <taxon>Glomeraceae</taxon>
        <taxon>Rhizophagus</taxon>
    </lineage>
</organism>
<reference evidence="2 3" key="1">
    <citation type="submission" date="2015-10" db="EMBL/GenBank/DDBJ databases">
        <title>Genome analyses suggest a sexual origin of heterokaryosis in a supposedly ancient asexual fungus.</title>
        <authorList>
            <person name="Ropars J."/>
            <person name="Sedzielewska K."/>
            <person name="Noel J."/>
            <person name="Charron P."/>
            <person name="Farinelli L."/>
            <person name="Marton T."/>
            <person name="Kruger M."/>
            <person name="Pelin A."/>
            <person name="Brachmann A."/>
            <person name="Corradi N."/>
        </authorList>
    </citation>
    <scope>NUCLEOTIDE SEQUENCE [LARGE SCALE GENOMIC DNA]</scope>
    <source>
        <strain evidence="2 3">A4</strain>
    </source>
</reference>
<evidence type="ECO:0000313" key="3">
    <source>
        <dbReference type="Proteomes" id="UP000234323"/>
    </source>
</evidence>
<sequence length="71" mass="8342">MESDEENENFEIESDKENGEEFEIDMHDPQASHEAITLEDGPFFEIELNLSMYDDNEFVYSDENSLDDDNK</sequence>
<feature type="compositionally biased region" description="Acidic residues" evidence="1">
    <location>
        <begin position="1"/>
        <end position="12"/>
    </location>
</feature>
<gene>
    <name evidence="2" type="ORF">RhiirA4_483495</name>
</gene>
<comment type="caution">
    <text evidence="2">The sequence shown here is derived from an EMBL/GenBank/DDBJ whole genome shotgun (WGS) entry which is preliminary data.</text>
</comment>
<dbReference type="Proteomes" id="UP000234323">
    <property type="component" value="Unassembled WGS sequence"/>
</dbReference>
<feature type="region of interest" description="Disordered" evidence="1">
    <location>
        <begin position="1"/>
        <end position="21"/>
    </location>
</feature>
<name>A0A2I1HMP7_9GLOM</name>